<dbReference type="PANTHER" id="PTHR36846:SF1">
    <property type="entry name" value="PROTEIN VIAA"/>
    <property type="match status" value="1"/>
</dbReference>
<dbReference type="Proteomes" id="UP000655273">
    <property type="component" value="Unassembled WGS sequence"/>
</dbReference>
<protein>
    <submittedName>
        <fullName evidence="1">Uncharacterized protein</fullName>
    </submittedName>
</protein>
<evidence type="ECO:0000313" key="2">
    <source>
        <dbReference type="Proteomes" id="UP000655273"/>
    </source>
</evidence>
<sequence>MTLSGQLEQVLVENENAAGRLWDMSAGQLKRGDYQLIVKYGDFLAQQPELMKLAEQLGRSREARSVPKKDAPMETFRTLVREPSTVPEQVDGLQQSDDILRLLPTELSTLGMTELEYEFYRRLVEKQLITYRLHGEALAREDQPASGGAPRILMSNRAAHSLFASIRPDRWGL</sequence>
<reference evidence="1" key="1">
    <citation type="submission" date="2020-07" db="EMBL/GenBank/DDBJ databases">
        <title>Clinical and genomic characterization of carbapenemase-producing Enterobacterales causing secondary infections during the COVID-19 crisis at a New York City hospital.</title>
        <authorList>
            <person name="Gomez-Simmonds A."/>
            <person name="Annavajhala M.K."/>
            <person name="Uhlemann A.-C."/>
        </authorList>
    </citation>
    <scope>NUCLEOTIDE SEQUENCE</scope>
    <source>
        <strain evidence="1">NK1396</strain>
    </source>
</reference>
<organism evidence="1 2">
    <name type="scientific">Enterobacter hormaechei</name>
    <dbReference type="NCBI Taxonomy" id="158836"/>
    <lineage>
        <taxon>Bacteria</taxon>
        <taxon>Pseudomonadati</taxon>
        <taxon>Pseudomonadota</taxon>
        <taxon>Gammaproteobacteria</taxon>
        <taxon>Enterobacterales</taxon>
        <taxon>Enterobacteriaceae</taxon>
        <taxon>Enterobacter</taxon>
        <taxon>Enterobacter cloacae complex</taxon>
    </lineage>
</organism>
<name>A0A927DH47_9ENTR</name>
<comment type="caution">
    <text evidence="1">The sequence shown here is derived from an EMBL/GenBank/DDBJ whole genome shotgun (WGS) entry which is preliminary data.</text>
</comment>
<dbReference type="EMBL" id="JACXTA010000001">
    <property type="protein sequence ID" value="MBD3707123.1"/>
    <property type="molecule type" value="Genomic_DNA"/>
</dbReference>
<proteinExistence type="predicted"/>
<dbReference type="GO" id="GO:0005829">
    <property type="term" value="C:cytosol"/>
    <property type="evidence" value="ECO:0007669"/>
    <property type="project" value="TreeGrafter"/>
</dbReference>
<accession>A0A927DH47</accession>
<dbReference type="PANTHER" id="PTHR36846">
    <property type="entry name" value="PROTEIN VIAA"/>
    <property type="match status" value="1"/>
</dbReference>
<evidence type="ECO:0000313" key="1">
    <source>
        <dbReference type="EMBL" id="MBD3707123.1"/>
    </source>
</evidence>
<dbReference type="AlphaFoldDB" id="A0A927DH47"/>
<gene>
    <name evidence="1" type="ORF">IE983_15805</name>
</gene>